<accession>A0A4V3D6Z1</accession>
<feature type="active site" description="Proton donor" evidence="5">
    <location>
        <position position="121"/>
    </location>
</feature>
<dbReference type="SUPFAM" id="SSF55729">
    <property type="entry name" value="Acyl-CoA N-acyltransferases (Nat)"/>
    <property type="match status" value="1"/>
</dbReference>
<keyword evidence="3 5" id="KW-0808">Transferase</keyword>
<dbReference type="Pfam" id="PF00583">
    <property type="entry name" value="Acetyltransf_1"/>
    <property type="match status" value="1"/>
</dbReference>
<evidence type="ECO:0000256" key="6">
    <source>
        <dbReference type="RuleBase" id="RU363094"/>
    </source>
</evidence>
<dbReference type="PANTHER" id="PTHR43420:SF51">
    <property type="entry name" value="PEPTIDYL-LYSINE N-ACETYLTRANSFERASE YIAC"/>
    <property type="match status" value="1"/>
</dbReference>
<feature type="domain" description="N-acetyltransferase" evidence="7">
    <location>
        <begin position="8"/>
        <end position="152"/>
    </location>
</feature>
<comment type="caution">
    <text evidence="8">The sequence shown here is derived from an EMBL/GenBank/DDBJ whole genome shotgun (WGS) entry which is preliminary data.</text>
</comment>
<comment type="function">
    <text evidence="5 6">Acetylates the N-terminal alanine of ribosomal protein bS18.</text>
</comment>
<dbReference type="InterPro" id="IPR000182">
    <property type="entry name" value="GNAT_dom"/>
</dbReference>
<name>A0A4V3D6Z1_9GAMM</name>
<feature type="binding site" evidence="5">
    <location>
        <position position="114"/>
    </location>
    <ligand>
        <name>acetyl-CoA</name>
        <dbReference type="ChEBI" id="CHEBI:57288"/>
    </ligand>
</feature>
<keyword evidence="4 5" id="KW-0012">Acyltransferase</keyword>
<dbReference type="RefSeq" id="WP_133592324.1">
    <property type="nucleotide sequence ID" value="NZ_CP037953.1"/>
</dbReference>
<evidence type="ECO:0000259" key="7">
    <source>
        <dbReference type="PROSITE" id="PS51186"/>
    </source>
</evidence>
<dbReference type="Proteomes" id="UP000295375">
    <property type="component" value="Unassembled WGS sequence"/>
</dbReference>
<comment type="catalytic activity">
    <reaction evidence="5 6">
        <text>N-terminal L-alanyl-[ribosomal protein bS18] + acetyl-CoA = N-terminal N(alpha)-acetyl-L-alanyl-[ribosomal protein bS18] + CoA + H(+)</text>
        <dbReference type="Rhea" id="RHEA:43756"/>
        <dbReference type="Rhea" id="RHEA-COMP:10676"/>
        <dbReference type="Rhea" id="RHEA-COMP:10677"/>
        <dbReference type="ChEBI" id="CHEBI:15378"/>
        <dbReference type="ChEBI" id="CHEBI:57287"/>
        <dbReference type="ChEBI" id="CHEBI:57288"/>
        <dbReference type="ChEBI" id="CHEBI:64718"/>
        <dbReference type="ChEBI" id="CHEBI:83683"/>
        <dbReference type="EC" id="2.3.1.266"/>
    </reaction>
</comment>
<dbReference type="PANTHER" id="PTHR43420">
    <property type="entry name" value="ACETYLTRANSFERASE"/>
    <property type="match status" value="1"/>
</dbReference>
<sequence length="152" mass="17283">MKSLGRDLWLRPMSSADLDAVLAIEFRAYSVPWSRNNLAESLAYGHHCVCLMQEQRLIGYYISQTIVDEAHLLNICIDPDLQRRGLGELLLQEWMLAAREEGASRALLEVRVSNPAAQALYQKLGFQLLSRRKGYYRTLTGKEDGLVMARTI</sequence>
<reference evidence="8 9" key="1">
    <citation type="submission" date="2019-03" db="EMBL/GenBank/DDBJ databases">
        <title>Genomic Encyclopedia of Type Strains, Phase IV (KMG-IV): sequencing the most valuable type-strain genomes for metagenomic binning, comparative biology and taxonomic classification.</title>
        <authorList>
            <person name="Goeker M."/>
        </authorList>
    </citation>
    <scope>NUCLEOTIDE SEQUENCE [LARGE SCALE GENOMIC DNA]</scope>
    <source>
        <strain evidence="8 9">DSM 103792</strain>
    </source>
</reference>
<evidence type="ECO:0000256" key="4">
    <source>
        <dbReference type="ARBA" id="ARBA00023315"/>
    </source>
</evidence>
<evidence type="ECO:0000256" key="3">
    <source>
        <dbReference type="ARBA" id="ARBA00022679"/>
    </source>
</evidence>
<keyword evidence="9" id="KW-1185">Reference proteome</keyword>
<dbReference type="GO" id="GO:0005840">
    <property type="term" value="C:ribosome"/>
    <property type="evidence" value="ECO:0007669"/>
    <property type="project" value="UniProtKB-KW"/>
</dbReference>
<dbReference type="GO" id="GO:0008999">
    <property type="term" value="F:protein-N-terminal-alanine acetyltransferase activity"/>
    <property type="evidence" value="ECO:0007669"/>
    <property type="project" value="UniProtKB-UniRule"/>
</dbReference>
<dbReference type="GO" id="GO:0005737">
    <property type="term" value="C:cytoplasm"/>
    <property type="evidence" value="ECO:0007669"/>
    <property type="project" value="UniProtKB-SubCell"/>
</dbReference>
<dbReference type="EC" id="2.3.1.266" evidence="5 6"/>
<evidence type="ECO:0000313" key="9">
    <source>
        <dbReference type="Proteomes" id="UP000295375"/>
    </source>
</evidence>
<dbReference type="InterPro" id="IPR050680">
    <property type="entry name" value="YpeA/RimI_acetyltransf"/>
</dbReference>
<comment type="subcellular location">
    <subcellularLocation>
        <location evidence="5 6">Cytoplasm</location>
    </subcellularLocation>
</comment>
<comment type="similarity">
    <text evidence="1 5 6">Belongs to the acetyltransferase family. RimI subfamily.</text>
</comment>
<keyword evidence="8" id="KW-0689">Ribosomal protein</keyword>
<dbReference type="PROSITE" id="PS51186">
    <property type="entry name" value="GNAT"/>
    <property type="match status" value="1"/>
</dbReference>
<dbReference type="NCBIfam" id="TIGR01575">
    <property type="entry name" value="rimI"/>
    <property type="match status" value="1"/>
</dbReference>
<dbReference type="OrthoDB" id="9796919at2"/>
<dbReference type="InterPro" id="IPR006464">
    <property type="entry name" value="AcTrfase_RimI/Ard1"/>
</dbReference>
<comment type="caution">
    <text evidence="5">Lacks conserved residue(s) required for the propagation of feature annotation.</text>
</comment>
<feature type="active site" description="Proton acceptor" evidence="5">
    <location>
        <position position="109"/>
    </location>
</feature>
<keyword evidence="8" id="KW-0687">Ribonucleoprotein</keyword>
<dbReference type="InterPro" id="IPR016181">
    <property type="entry name" value="Acyl_CoA_acyltransferase"/>
</dbReference>
<gene>
    <name evidence="5" type="primary">rimI</name>
    <name evidence="8" type="ORF">EV696_11710</name>
</gene>
<dbReference type="InterPro" id="IPR043690">
    <property type="entry name" value="RimI"/>
</dbReference>
<evidence type="ECO:0000313" key="8">
    <source>
        <dbReference type="EMBL" id="TDQ45777.1"/>
    </source>
</evidence>
<proteinExistence type="inferred from homology"/>
<evidence type="ECO:0000256" key="1">
    <source>
        <dbReference type="ARBA" id="ARBA00005395"/>
    </source>
</evidence>
<evidence type="ECO:0000256" key="5">
    <source>
        <dbReference type="HAMAP-Rule" id="MF_02210"/>
    </source>
</evidence>
<protein>
    <recommendedName>
        <fullName evidence="5 6">[Ribosomal protein bS18]-alanine N-acetyltransferase</fullName>
        <ecNumber evidence="5 6">2.3.1.266</ecNumber>
    </recommendedName>
</protein>
<organism evidence="8 9">
    <name type="scientific">Permianibacter aggregans</name>
    <dbReference type="NCBI Taxonomy" id="1510150"/>
    <lineage>
        <taxon>Bacteria</taxon>
        <taxon>Pseudomonadati</taxon>
        <taxon>Pseudomonadota</taxon>
        <taxon>Gammaproteobacteria</taxon>
        <taxon>Pseudomonadales</taxon>
        <taxon>Pseudomonadaceae</taxon>
        <taxon>Permianibacter</taxon>
    </lineage>
</organism>
<keyword evidence="2 5" id="KW-0963">Cytoplasm</keyword>
<dbReference type="AlphaFoldDB" id="A0A4V3D6Z1"/>
<feature type="binding site" evidence="5">
    <location>
        <begin position="83"/>
        <end position="88"/>
    </location>
    <ligand>
        <name>acetyl-CoA</name>
        <dbReference type="ChEBI" id="CHEBI:57288"/>
    </ligand>
</feature>
<dbReference type="CDD" id="cd04301">
    <property type="entry name" value="NAT_SF"/>
    <property type="match status" value="1"/>
</dbReference>
<dbReference type="Gene3D" id="3.40.630.30">
    <property type="match status" value="1"/>
</dbReference>
<evidence type="ECO:0000256" key="2">
    <source>
        <dbReference type="ARBA" id="ARBA00022490"/>
    </source>
</evidence>
<dbReference type="HAMAP" id="MF_02210">
    <property type="entry name" value="RimI"/>
    <property type="match status" value="1"/>
</dbReference>
<dbReference type="EMBL" id="SNYM01000017">
    <property type="protein sequence ID" value="TDQ45777.1"/>
    <property type="molecule type" value="Genomic_DNA"/>
</dbReference>